<organism evidence="1">
    <name type="scientific">marine sediment metagenome</name>
    <dbReference type="NCBI Taxonomy" id="412755"/>
    <lineage>
        <taxon>unclassified sequences</taxon>
        <taxon>metagenomes</taxon>
        <taxon>ecological metagenomes</taxon>
    </lineage>
</organism>
<dbReference type="AlphaFoldDB" id="A0A0F9JQ16"/>
<reference evidence="1" key="1">
    <citation type="journal article" date="2015" name="Nature">
        <title>Complex archaea that bridge the gap between prokaryotes and eukaryotes.</title>
        <authorList>
            <person name="Spang A."/>
            <person name="Saw J.H."/>
            <person name="Jorgensen S.L."/>
            <person name="Zaremba-Niedzwiedzka K."/>
            <person name="Martijn J."/>
            <person name="Lind A.E."/>
            <person name="van Eijk R."/>
            <person name="Schleper C."/>
            <person name="Guy L."/>
            <person name="Ettema T.J."/>
        </authorList>
    </citation>
    <scope>NUCLEOTIDE SEQUENCE</scope>
</reference>
<proteinExistence type="predicted"/>
<accession>A0A0F9JQ16</accession>
<name>A0A0F9JQ16_9ZZZZ</name>
<evidence type="ECO:0000313" key="1">
    <source>
        <dbReference type="EMBL" id="KKM07696.1"/>
    </source>
</evidence>
<sequence>MAVIRTQLEGAAALDRVLKQLPEKVARNVLRRAVTVA</sequence>
<comment type="caution">
    <text evidence="1">The sequence shown here is derived from an EMBL/GenBank/DDBJ whole genome shotgun (WGS) entry which is preliminary data.</text>
</comment>
<feature type="non-terminal residue" evidence="1">
    <location>
        <position position="37"/>
    </location>
</feature>
<dbReference type="EMBL" id="LAZR01015714">
    <property type="protein sequence ID" value="KKM07696.1"/>
    <property type="molecule type" value="Genomic_DNA"/>
</dbReference>
<protein>
    <submittedName>
        <fullName evidence="1">Uncharacterized protein</fullName>
    </submittedName>
</protein>
<gene>
    <name evidence="1" type="ORF">LCGC14_1731410</name>
</gene>